<dbReference type="STRING" id="134605.HMPREF3206_00153"/>
<evidence type="ECO:0000313" key="2">
    <source>
        <dbReference type="Proteomes" id="UP000070617"/>
    </source>
</evidence>
<dbReference type="Proteomes" id="UP000070617">
    <property type="component" value="Unassembled WGS sequence"/>
</dbReference>
<protein>
    <submittedName>
        <fullName evidence="1">YhcH/YjgK/YiaL family protein</fullName>
    </submittedName>
</protein>
<dbReference type="Gene3D" id="2.60.120.370">
    <property type="entry name" value="YhcH/YjgK/YiaL"/>
    <property type="match status" value="1"/>
</dbReference>
<dbReference type="SUPFAM" id="SSF51197">
    <property type="entry name" value="Clavaminate synthase-like"/>
    <property type="match status" value="1"/>
</dbReference>
<name>A0A133NKC8_9FUSO</name>
<dbReference type="GO" id="GO:0005829">
    <property type="term" value="C:cytosol"/>
    <property type="evidence" value="ECO:0007669"/>
    <property type="project" value="TreeGrafter"/>
</dbReference>
<keyword evidence="2" id="KW-1185">Reference proteome</keyword>
<dbReference type="EMBL" id="LRPX01000006">
    <property type="protein sequence ID" value="KXA16731.1"/>
    <property type="molecule type" value="Genomic_DNA"/>
</dbReference>
<dbReference type="AlphaFoldDB" id="A0A133NKC8"/>
<dbReference type="InterPro" id="IPR037012">
    <property type="entry name" value="NanQ/TabA/YiaL_sf"/>
</dbReference>
<gene>
    <name evidence="1" type="ORF">HMPREF3206_00153</name>
</gene>
<dbReference type="InterPro" id="IPR004375">
    <property type="entry name" value="NanQ/TabA/YiaL"/>
</dbReference>
<proteinExistence type="predicted"/>
<dbReference type="PANTHER" id="PTHR34986">
    <property type="entry name" value="EVOLVED BETA-GALACTOSIDASE SUBUNIT BETA"/>
    <property type="match status" value="1"/>
</dbReference>
<dbReference type="PATRIC" id="fig|134605.3.peg.155"/>
<accession>A0A133NKC8</accession>
<sequence length="153" mass="17804">MIYDKIENIGRYLGISNYLDQAIRYIMTGNYQKAEYGRNVVAGEDIYYNCPEGAMAKNVEGMDYEYHRTYIDIHIPLKGKENIAFFEMKQGKEVKSYEEENDYGLYQGIAEGKLCIKEGEFLMLFPEEVHLALMKVEEEATPIEKVIFKVRAK</sequence>
<dbReference type="PANTHER" id="PTHR34986:SF1">
    <property type="entry name" value="PROTEIN YIAL"/>
    <property type="match status" value="1"/>
</dbReference>
<reference evidence="2" key="1">
    <citation type="submission" date="2016-01" db="EMBL/GenBank/DDBJ databases">
        <authorList>
            <person name="Mitreva M."/>
            <person name="Pepin K.H."/>
            <person name="Mihindukulasuriya K.A."/>
            <person name="Fulton R."/>
            <person name="Fronick C."/>
            <person name="O'Laughlin M."/>
            <person name="Miner T."/>
            <person name="Herter B."/>
            <person name="Rosa B.A."/>
            <person name="Cordes M."/>
            <person name="Tomlinson C."/>
            <person name="Wollam A."/>
            <person name="Palsikar V.B."/>
            <person name="Mardis E.R."/>
            <person name="Wilson R.K."/>
        </authorList>
    </citation>
    <scope>NUCLEOTIDE SEQUENCE [LARGE SCALE GENOMIC DNA]</scope>
    <source>
        <strain evidence="2">CMW8396</strain>
    </source>
</reference>
<organism evidence="1 2">
    <name type="scientific">Fusobacterium equinum</name>
    <dbReference type="NCBI Taxonomy" id="134605"/>
    <lineage>
        <taxon>Bacteria</taxon>
        <taxon>Fusobacteriati</taxon>
        <taxon>Fusobacteriota</taxon>
        <taxon>Fusobacteriia</taxon>
        <taxon>Fusobacteriales</taxon>
        <taxon>Fusobacteriaceae</taxon>
        <taxon>Fusobacterium</taxon>
    </lineage>
</organism>
<dbReference type="NCBIfam" id="TIGR00022">
    <property type="entry name" value="YhcH/YjgK/YiaL family protein"/>
    <property type="match status" value="1"/>
</dbReference>
<dbReference type="Pfam" id="PF04074">
    <property type="entry name" value="DUF386"/>
    <property type="match status" value="1"/>
</dbReference>
<evidence type="ECO:0000313" key="1">
    <source>
        <dbReference type="EMBL" id="KXA16731.1"/>
    </source>
</evidence>
<comment type="caution">
    <text evidence="1">The sequence shown here is derived from an EMBL/GenBank/DDBJ whole genome shotgun (WGS) entry which is preliminary data.</text>
</comment>
<dbReference type="RefSeq" id="WP_008801283.1">
    <property type="nucleotide sequence ID" value="NZ_KQ956512.1"/>
</dbReference>